<accession>A0A8K1LDE8</accession>
<feature type="transmembrane region" description="Helical" evidence="1">
    <location>
        <begin position="32"/>
        <end position="51"/>
    </location>
</feature>
<keyword evidence="1" id="KW-0812">Transmembrane</keyword>
<keyword evidence="1" id="KW-1133">Transmembrane helix</keyword>
<dbReference type="EMBL" id="SWJQ01000997">
    <property type="protein sequence ID" value="TRZ09784.1"/>
    <property type="molecule type" value="Genomic_DNA"/>
</dbReference>
<organism evidence="2 3">
    <name type="scientific">Zosterops borbonicus</name>
    <dbReference type="NCBI Taxonomy" id="364589"/>
    <lineage>
        <taxon>Eukaryota</taxon>
        <taxon>Metazoa</taxon>
        <taxon>Chordata</taxon>
        <taxon>Craniata</taxon>
        <taxon>Vertebrata</taxon>
        <taxon>Euteleostomi</taxon>
        <taxon>Archelosauria</taxon>
        <taxon>Archosauria</taxon>
        <taxon>Dinosauria</taxon>
        <taxon>Saurischia</taxon>
        <taxon>Theropoda</taxon>
        <taxon>Coelurosauria</taxon>
        <taxon>Aves</taxon>
        <taxon>Neognathae</taxon>
        <taxon>Neoaves</taxon>
        <taxon>Telluraves</taxon>
        <taxon>Australaves</taxon>
        <taxon>Passeriformes</taxon>
        <taxon>Sylvioidea</taxon>
        <taxon>Zosteropidae</taxon>
        <taxon>Zosterops</taxon>
    </lineage>
</organism>
<keyword evidence="1" id="KW-0472">Membrane</keyword>
<evidence type="ECO:0000256" key="1">
    <source>
        <dbReference type="SAM" id="Phobius"/>
    </source>
</evidence>
<proteinExistence type="predicted"/>
<sequence>MIAFSSIPTFGSGEFSGQFFSLSGNGRNALKLFSSLALAGWAWISALAVVVRRMVQTCPALASSPSFLGKLIHPVLSGEILADAVFCLPGLAKAAAVVGPLSWRSCRQVTDQHGTRTHDPQLIGALAEREAANGVEKMSVSTCEILVFLTA</sequence>
<reference evidence="2" key="1">
    <citation type="submission" date="2019-04" db="EMBL/GenBank/DDBJ databases">
        <title>Genome assembly of Zosterops borbonicus 15179.</title>
        <authorList>
            <person name="Leroy T."/>
            <person name="Anselmetti Y."/>
            <person name="Tilak M.-K."/>
            <person name="Nabholz B."/>
        </authorList>
    </citation>
    <scope>NUCLEOTIDE SEQUENCE</scope>
    <source>
        <strain evidence="2">HGM_15179</strain>
        <tissue evidence="2">Muscle</tissue>
    </source>
</reference>
<comment type="caution">
    <text evidence="2">The sequence shown here is derived from an EMBL/GenBank/DDBJ whole genome shotgun (WGS) entry which is preliminary data.</text>
</comment>
<gene>
    <name evidence="2" type="ORF">HGM15179_017318</name>
</gene>
<keyword evidence="3" id="KW-1185">Reference proteome</keyword>
<dbReference type="Proteomes" id="UP000796761">
    <property type="component" value="Unassembled WGS sequence"/>
</dbReference>
<evidence type="ECO:0000313" key="2">
    <source>
        <dbReference type="EMBL" id="TRZ09784.1"/>
    </source>
</evidence>
<name>A0A8K1LDE8_9PASS</name>
<dbReference type="AlphaFoldDB" id="A0A8K1LDE8"/>
<evidence type="ECO:0000313" key="3">
    <source>
        <dbReference type="Proteomes" id="UP000796761"/>
    </source>
</evidence>
<protein>
    <submittedName>
        <fullName evidence="2">Uncharacterized protein</fullName>
    </submittedName>
</protein>